<gene>
    <name evidence="1" type="ORF">SCLCIDRAFT_1210787</name>
</gene>
<protein>
    <submittedName>
        <fullName evidence="1">Uncharacterized protein</fullName>
    </submittedName>
</protein>
<name>A0A0C3AP53_9AGAM</name>
<dbReference type="EMBL" id="KN822015">
    <property type="protein sequence ID" value="KIM66737.1"/>
    <property type="molecule type" value="Genomic_DNA"/>
</dbReference>
<reference evidence="2" key="2">
    <citation type="submission" date="2015-01" db="EMBL/GenBank/DDBJ databases">
        <title>Evolutionary Origins and Diversification of the Mycorrhizal Mutualists.</title>
        <authorList>
            <consortium name="DOE Joint Genome Institute"/>
            <consortium name="Mycorrhizal Genomics Consortium"/>
            <person name="Kohler A."/>
            <person name="Kuo A."/>
            <person name="Nagy L.G."/>
            <person name="Floudas D."/>
            <person name="Copeland A."/>
            <person name="Barry K.W."/>
            <person name="Cichocki N."/>
            <person name="Veneault-Fourrey C."/>
            <person name="LaButti K."/>
            <person name="Lindquist E.A."/>
            <person name="Lipzen A."/>
            <person name="Lundell T."/>
            <person name="Morin E."/>
            <person name="Murat C."/>
            <person name="Riley R."/>
            <person name="Ohm R."/>
            <person name="Sun H."/>
            <person name="Tunlid A."/>
            <person name="Henrissat B."/>
            <person name="Grigoriev I.V."/>
            <person name="Hibbett D.S."/>
            <person name="Martin F."/>
        </authorList>
    </citation>
    <scope>NUCLEOTIDE SEQUENCE [LARGE SCALE GENOMIC DNA]</scope>
    <source>
        <strain evidence="2">Foug A</strain>
    </source>
</reference>
<dbReference type="InParanoid" id="A0A0C3AP53"/>
<evidence type="ECO:0000313" key="2">
    <source>
        <dbReference type="Proteomes" id="UP000053989"/>
    </source>
</evidence>
<dbReference type="AlphaFoldDB" id="A0A0C3AP53"/>
<organism evidence="1 2">
    <name type="scientific">Scleroderma citrinum Foug A</name>
    <dbReference type="NCBI Taxonomy" id="1036808"/>
    <lineage>
        <taxon>Eukaryota</taxon>
        <taxon>Fungi</taxon>
        <taxon>Dikarya</taxon>
        <taxon>Basidiomycota</taxon>
        <taxon>Agaricomycotina</taxon>
        <taxon>Agaricomycetes</taxon>
        <taxon>Agaricomycetidae</taxon>
        <taxon>Boletales</taxon>
        <taxon>Sclerodermatineae</taxon>
        <taxon>Sclerodermataceae</taxon>
        <taxon>Scleroderma</taxon>
    </lineage>
</organism>
<dbReference type="HOGENOM" id="CLU_3033666_0_0_1"/>
<dbReference type="Proteomes" id="UP000053989">
    <property type="component" value="Unassembled WGS sequence"/>
</dbReference>
<evidence type="ECO:0000313" key="1">
    <source>
        <dbReference type="EMBL" id="KIM66737.1"/>
    </source>
</evidence>
<reference evidence="1 2" key="1">
    <citation type="submission" date="2014-04" db="EMBL/GenBank/DDBJ databases">
        <authorList>
            <consortium name="DOE Joint Genome Institute"/>
            <person name="Kuo A."/>
            <person name="Kohler A."/>
            <person name="Nagy L.G."/>
            <person name="Floudas D."/>
            <person name="Copeland A."/>
            <person name="Barry K.W."/>
            <person name="Cichocki N."/>
            <person name="Veneault-Fourrey C."/>
            <person name="LaButti K."/>
            <person name="Lindquist E.A."/>
            <person name="Lipzen A."/>
            <person name="Lundell T."/>
            <person name="Morin E."/>
            <person name="Murat C."/>
            <person name="Sun H."/>
            <person name="Tunlid A."/>
            <person name="Henrissat B."/>
            <person name="Grigoriev I.V."/>
            <person name="Hibbett D.S."/>
            <person name="Martin F."/>
            <person name="Nordberg H.P."/>
            <person name="Cantor M.N."/>
            <person name="Hua S.X."/>
        </authorList>
    </citation>
    <scope>NUCLEOTIDE SEQUENCE [LARGE SCALE GENOMIC DNA]</scope>
    <source>
        <strain evidence="1 2">Foug A</strain>
    </source>
</reference>
<proteinExistence type="predicted"/>
<accession>A0A0C3AP53</accession>
<sequence length="55" mass="6475">MNLSPPLVYLHLPRLQLSYVPGKPASWYSRCIWCAHSMCYCGDIVMCGWRGWRDR</sequence>
<keyword evidence="2" id="KW-1185">Reference proteome</keyword>